<dbReference type="InterPro" id="IPR036397">
    <property type="entry name" value="RNaseH_sf"/>
</dbReference>
<evidence type="ECO:0000259" key="2">
    <source>
        <dbReference type="PROSITE" id="PS50994"/>
    </source>
</evidence>
<evidence type="ECO:0000313" key="4">
    <source>
        <dbReference type="Proteomes" id="UP000507470"/>
    </source>
</evidence>
<accession>A0A6J8AK75</accession>
<evidence type="ECO:0000256" key="1">
    <source>
        <dbReference type="SAM" id="MobiDB-lite"/>
    </source>
</evidence>
<keyword evidence="4" id="KW-1185">Reference proteome</keyword>
<dbReference type="SUPFAM" id="SSF57756">
    <property type="entry name" value="Retrovirus zinc finger-like domains"/>
    <property type="match status" value="1"/>
</dbReference>
<dbReference type="InterPro" id="IPR036875">
    <property type="entry name" value="Znf_CCHC_sf"/>
</dbReference>
<protein>
    <recommendedName>
        <fullName evidence="2">Integrase catalytic domain-containing protein</fullName>
    </recommendedName>
</protein>
<dbReference type="Gene3D" id="3.30.420.10">
    <property type="entry name" value="Ribonuclease H-like superfamily/Ribonuclease H"/>
    <property type="match status" value="1"/>
</dbReference>
<dbReference type="EMBL" id="CACVKT020001392">
    <property type="protein sequence ID" value="CAC5367864.1"/>
    <property type="molecule type" value="Genomic_DNA"/>
</dbReference>
<sequence length="462" mass="52395">MVRDQLTVSSDKELRLWIQEHTPPDLKSLVELAEAYQTAHKDVGKGNDKGQSSSDFQKKQQSKSNGNNQGQYKRKTRTCFVCNRKGHIAPGCNLRNKQQGKIGLCLDKSGQIEPCSIVDENASGMTIRLPGVSCDELIIGNYVNTYIPTSVNDIAVVSDDSVDFSDLDPVLDPFSEPCQAVQTRAQKVKQSDEEIRIEKNTEKSCPECQRGVQKGRVSKSPLISIPPMDEPFQRIAKDFVGPLPLTENKNRYVLVCMDYATRYPEAFPLANQEAETVADTLIQLFSRVGVAKELFTDQGSNFMSDLMVQVYKLLSVYKMYTTPYHPAANGLVENYNGTLKKMLKTTLESIRTHGTNTYRISCLPIEKFRMKLQVSHHFLYGRHVRGPLAILKEEWEEPTDSDNSVLSYVLETRENLQHMTDLARQNEIEAKRKQKTYYDKKSRTRNLEVGQKVFIITSNAYI</sequence>
<organism evidence="3 4">
    <name type="scientific">Mytilus coruscus</name>
    <name type="common">Sea mussel</name>
    <dbReference type="NCBI Taxonomy" id="42192"/>
    <lineage>
        <taxon>Eukaryota</taxon>
        <taxon>Metazoa</taxon>
        <taxon>Spiralia</taxon>
        <taxon>Lophotrochozoa</taxon>
        <taxon>Mollusca</taxon>
        <taxon>Bivalvia</taxon>
        <taxon>Autobranchia</taxon>
        <taxon>Pteriomorphia</taxon>
        <taxon>Mytilida</taxon>
        <taxon>Mytiloidea</taxon>
        <taxon>Mytilidae</taxon>
        <taxon>Mytilinae</taxon>
        <taxon>Mytilus</taxon>
    </lineage>
</organism>
<dbReference type="InterPro" id="IPR050951">
    <property type="entry name" value="Retrovirus_Pol_polyprotein"/>
</dbReference>
<dbReference type="PANTHER" id="PTHR37984">
    <property type="entry name" value="PROTEIN CBG26694"/>
    <property type="match status" value="1"/>
</dbReference>
<name>A0A6J8AK75_MYTCO</name>
<dbReference type="OrthoDB" id="786061at2759"/>
<dbReference type="Proteomes" id="UP000507470">
    <property type="component" value="Unassembled WGS sequence"/>
</dbReference>
<proteinExistence type="predicted"/>
<evidence type="ECO:0000313" key="3">
    <source>
        <dbReference type="EMBL" id="CAC5367864.1"/>
    </source>
</evidence>
<dbReference type="SUPFAM" id="SSF53098">
    <property type="entry name" value="Ribonuclease H-like"/>
    <property type="match status" value="1"/>
</dbReference>
<dbReference type="GO" id="GO:0008270">
    <property type="term" value="F:zinc ion binding"/>
    <property type="evidence" value="ECO:0007669"/>
    <property type="project" value="InterPro"/>
</dbReference>
<dbReference type="GO" id="GO:0003676">
    <property type="term" value="F:nucleic acid binding"/>
    <property type="evidence" value="ECO:0007669"/>
    <property type="project" value="InterPro"/>
</dbReference>
<dbReference type="AlphaFoldDB" id="A0A6J8AK75"/>
<dbReference type="PANTHER" id="PTHR37984:SF15">
    <property type="entry name" value="INTEGRASE CATALYTIC DOMAIN-CONTAINING PROTEIN"/>
    <property type="match status" value="1"/>
</dbReference>
<dbReference type="InterPro" id="IPR012337">
    <property type="entry name" value="RNaseH-like_sf"/>
</dbReference>
<dbReference type="InterPro" id="IPR001584">
    <property type="entry name" value="Integrase_cat-core"/>
</dbReference>
<dbReference type="PROSITE" id="PS50994">
    <property type="entry name" value="INTEGRASE"/>
    <property type="match status" value="1"/>
</dbReference>
<feature type="domain" description="Integrase catalytic" evidence="2">
    <location>
        <begin position="227"/>
        <end position="395"/>
    </location>
</feature>
<dbReference type="Pfam" id="PF00665">
    <property type="entry name" value="rve"/>
    <property type="match status" value="1"/>
</dbReference>
<reference evidence="3 4" key="1">
    <citation type="submission" date="2020-06" db="EMBL/GenBank/DDBJ databases">
        <authorList>
            <person name="Li R."/>
            <person name="Bekaert M."/>
        </authorList>
    </citation>
    <scope>NUCLEOTIDE SEQUENCE [LARGE SCALE GENOMIC DNA]</scope>
    <source>
        <strain evidence="4">wild</strain>
    </source>
</reference>
<feature type="compositionally biased region" description="Low complexity" evidence="1">
    <location>
        <begin position="62"/>
        <end position="71"/>
    </location>
</feature>
<feature type="region of interest" description="Disordered" evidence="1">
    <location>
        <begin position="42"/>
        <end position="72"/>
    </location>
</feature>
<gene>
    <name evidence="3" type="ORF">MCOR_7620</name>
</gene>
<dbReference type="GO" id="GO:0015074">
    <property type="term" value="P:DNA integration"/>
    <property type="evidence" value="ECO:0007669"/>
    <property type="project" value="InterPro"/>
</dbReference>